<reference evidence="1 2" key="1">
    <citation type="submission" date="2021-07" db="EMBL/GenBank/DDBJ databases">
        <title>Stakelama flava sp. nov., a novel endophytic bacterium isolated from branch of Kandelia candel.</title>
        <authorList>
            <person name="Tuo L."/>
        </authorList>
    </citation>
    <scope>NUCLEOTIDE SEQUENCE [LARGE SCALE GENOMIC DNA]</scope>
    <source>
        <strain evidence="1 2">CBK3Z-3</strain>
    </source>
</reference>
<organism evidence="1 2">
    <name type="scientific">Stakelama flava</name>
    <dbReference type="NCBI Taxonomy" id="2860338"/>
    <lineage>
        <taxon>Bacteria</taxon>
        <taxon>Pseudomonadati</taxon>
        <taxon>Pseudomonadota</taxon>
        <taxon>Alphaproteobacteria</taxon>
        <taxon>Sphingomonadales</taxon>
        <taxon>Sphingomonadaceae</taxon>
        <taxon>Stakelama</taxon>
    </lineage>
</organism>
<keyword evidence="2" id="KW-1185">Reference proteome</keyword>
<gene>
    <name evidence="1" type="ORF">KY084_10695</name>
</gene>
<proteinExistence type="predicted"/>
<accession>A0ABS6XM98</accession>
<dbReference type="RefSeq" id="WP_219238451.1">
    <property type="nucleotide sequence ID" value="NZ_JAHWZX010000009.1"/>
</dbReference>
<protein>
    <submittedName>
        <fullName evidence="1">Uncharacterized protein</fullName>
    </submittedName>
</protein>
<name>A0ABS6XM98_9SPHN</name>
<evidence type="ECO:0000313" key="1">
    <source>
        <dbReference type="EMBL" id="MBW4331340.1"/>
    </source>
</evidence>
<sequence length="130" mass="13994">MRWWVLVGSFTAILTLAGLIRLLKLGHGAIDDEAGAMRLAEQLLTGFNASHAICDLGGETAVVFGDDGIAFVRRHGTHFVARRLGNDPPVTRDLTMVSIGHDETMFGPCVLHLATESDARALVAMLRGKN</sequence>
<comment type="caution">
    <text evidence="1">The sequence shown here is derived from an EMBL/GenBank/DDBJ whole genome shotgun (WGS) entry which is preliminary data.</text>
</comment>
<dbReference type="EMBL" id="JAHWZX010000009">
    <property type="protein sequence ID" value="MBW4331340.1"/>
    <property type="molecule type" value="Genomic_DNA"/>
</dbReference>
<evidence type="ECO:0000313" key="2">
    <source>
        <dbReference type="Proteomes" id="UP001197214"/>
    </source>
</evidence>
<dbReference type="Proteomes" id="UP001197214">
    <property type="component" value="Unassembled WGS sequence"/>
</dbReference>